<dbReference type="PANTHER" id="PTHR33266">
    <property type="entry name" value="CHROMOSOME 15, WHOLE GENOME SHOTGUN SEQUENCE"/>
    <property type="match status" value="1"/>
</dbReference>
<gene>
    <name evidence="1" type="ORF">OXX778_LOCUS1206</name>
</gene>
<comment type="caution">
    <text evidence="1">The sequence shown here is derived from an EMBL/GenBank/DDBJ whole genome shotgun (WGS) entry which is preliminary data.</text>
</comment>
<proteinExistence type="predicted"/>
<reference evidence="1" key="1">
    <citation type="submission" date="2021-02" db="EMBL/GenBank/DDBJ databases">
        <authorList>
            <person name="Nowell W R."/>
        </authorList>
    </citation>
    <scope>NUCLEOTIDE SEQUENCE</scope>
    <source>
        <strain evidence="1">Ploen Becks lab</strain>
    </source>
</reference>
<dbReference type="Proteomes" id="UP000663879">
    <property type="component" value="Unassembled WGS sequence"/>
</dbReference>
<dbReference type="PANTHER" id="PTHR33266:SF1">
    <property type="entry name" value="F-BOX DOMAIN-CONTAINING PROTEIN"/>
    <property type="match status" value="1"/>
</dbReference>
<keyword evidence="2" id="KW-1185">Reference proteome</keyword>
<protein>
    <submittedName>
        <fullName evidence="1">Uncharacterized protein</fullName>
    </submittedName>
</protein>
<dbReference type="EMBL" id="CAJNOC010000073">
    <property type="protein sequence ID" value="CAF0712372.1"/>
    <property type="molecule type" value="Genomic_DNA"/>
</dbReference>
<sequence length="646" mass="74462">MISPKYLKEQVTYLMRKWLLFYRGPYAVLEQSDGFGKTKACLGLVDEEFYVVYCCLCEDDSHEYPKRSCLADRFFSNWNTENFYACYFNSFIDLLNTTEISCKDFYEKYSQRLDGSDSPIVKKLIKSQFQNSSDDPKISFYKGSKPLIFIFDEASSLLKVNRQYEGTYSYFDIMRFLLPKLEQNVFVLFVNMFNISNNFDAKREPDPDLRIAYGSLNEFEPICLLPNWDLFADQVKIEKIADSVKIENICKYGRPLWSSLLLTKIRQRKKCDSSNYKELYDFAINKLTFGKMTESLNSIDILAVLSCRIGTIKPKSISSCQDLVAHNMATSILIKNSEYIYDIAYPSEPILAESAAFLMGAIGYIKIVESLIESFKSSLISNYDDKKGLIAKLIILNAKDQASRRIGANEPFLYLNVVKVGVFLQKLYGKCHANCGCEQNNWLCSSENSKCIIKLVNEQLQDTTKLMNGYINFNHFFQSKKNMSEQPLLPALKRCAAIECKQNENSINFVIPVCLNKENFKSISAIMVKVKLDNNPNNIEHKSYVQYAFTEMSDDFNPYKGFLVLYMQFGTSKNKTTFISSLKSKKDHEFNKYQAIIYSQGISREIFPILESGLDEKLVTLSITEENLFSDDDIEKKKIYDSYFSL</sequence>
<evidence type="ECO:0000313" key="1">
    <source>
        <dbReference type="EMBL" id="CAF0712372.1"/>
    </source>
</evidence>
<dbReference type="AlphaFoldDB" id="A0A813M4Y0"/>
<name>A0A813M4Y0_9BILA</name>
<organism evidence="1 2">
    <name type="scientific">Brachionus calyciflorus</name>
    <dbReference type="NCBI Taxonomy" id="104777"/>
    <lineage>
        <taxon>Eukaryota</taxon>
        <taxon>Metazoa</taxon>
        <taxon>Spiralia</taxon>
        <taxon>Gnathifera</taxon>
        <taxon>Rotifera</taxon>
        <taxon>Eurotatoria</taxon>
        <taxon>Monogononta</taxon>
        <taxon>Pseudotrocha</taxon>
        <taxon>Ploima</taxon>
        <taxon>Brachionidae</taxon>
        <taxon>Brachionus</taxon>
    </lineage>
</organism>
<evidence type="ECO:0000313" key="2">
    <source>
        <dbReference type="Proteomes" id="UP000663879"/>
    </source>
</evidence>
<accession>A0A813M4Y0</accession>
<dbReference type="OrthoDB" id="6484170at2759"/>